<evidence type="ECO:0000313" key="2">
    <source>
        <dbReference type="EMBL" id="QKS72801.1"/>
    </source>
</evidence>
<feature type="domain" description="AB hydrolase-1" evidence="1">
    <location>
        <begin position="20"/>
        <end position="117"/>
    </location>
</feature>
<sequence>MPYTHTQPHIYYEQEGNGIPLLFVHPPGMGHVTFRHLPPLLRDYTCILPDLRGCGKSEDGPITISALADDLKRLLDHLSLEKIMLCGYSNGGSIVQEFAIKYPERTIAAAIIGGFPEVNTFLLKHEFKLGLWATKNNHMTLLSDVIAAAHELQGEYRVELKNYIKAVSSKTLHAYYKAGIHYTSTNRLHQVSCPFLVLYGSRDDYVHAYRHMFVSQIKGVEIVLVDGVGHQIPTKKPRTLAYILRDFGYRAGR</sequence>
<dbReference type="InterPro" id="IPR033124">
    <property type="entry name" value="Ser_caboxypep_his_AS"/>
</dbReference>
<dbReference type="Proteomes" id="UP000318138">
    <property type="component" value="Chromosome"/>
</dbReference>
<name>A0A859FI69_9BACI</name>
<dbReference type="Pfam" id="PF00561">
    <property type="entry name" value="Abhydrolase_1"/>
    <property type="match status" value="1"/>
</dbReference>
<dbReference type="Gene3D" id="3.40.50.1820">
    <property type="entry name" value="alpha/beta hydrolase"/>
    <property type="match status" value="1"/>
</dbReference>
<reference evidence="3" key="1">
    <citation type="submission" date="2019-07" db="EMBL/GenBank/DDBJ databases">
        <title>Bacillus alkalisoli sp. nov. isolated from saline soil.</title>
        <authorList>
            <person name="Sun J.-Q."/>
            <person name="Xu L."/>
        </authorList>
    </citation>
    <scope>NUCLEOTIDE SEQUENCE [LARGE SCALE GENOMIC DNA]</scope>
    <source>
        <strain evidence="3">M4U3P1</strain>
    </source>
</reference>
<dbReference type="AlphaFoldDB" id="A0A859FI69"/>
<gene>
    <name evidence="2" type="ORF">FLK61_40030</name>
</gene>
<evidence type="ECO:0000259" key="1">
    <source>
        <dbReference type="Pfam" id="PF00561"/>
    </source>
</evidence>
<protein>
    <submittedName>
        <fullName evidence="2">Alpha/beta hydrolase</fullName>
    </submittedName>
</protein>
<proteinExistence type="predicted"/>
<dbReference type="InterPro" id="IPR029058">
    <property type="entry name" value="AB_hydrolase_fold"/>
</dbReference>
<evidence type="ECO:0000313" key="3">
    <source>
        <dbReference type="Proteomes" id="UP000318138"/>
    </source>
</evidence>
<dbReference type="PANTHER" id="PTHR43433:SF5">
    <property type="entry name" value="AB HYDROLASE-1 DOMAIN-CONTAINING PROTEIN"/>
    <property type="match status" value="1"/>
</dbReference>
<dbReference type="EMBL" id="CP041372">
    <property type="protein sequence ID" value="QKS72801.1"/>
    <property type="molecule type" value="Genomic_DNA"/>
</dbReference>
<dbReference type="GO" id="GO:0004806">
    <property type="term" value="F:triacylglycerol lipase activity"/>
    <property type="evidence" value="ECO:0007669"/>
    <property type="project" value="TreeGrafter"/>
</dbReference>
<dbReference type="GO" id="GO:0004185">
    <property type="term" value="F:serine-type carboxypeptidase activity"/>
    <property type="evidence" value="ECO:0007669"/>
    <property type="project" value="InterPro"/>
</dbReference>
<dbReference type="RefSeq" id="WP_176010768.1">
    <property type="nucleotide sequence ID" value="NZ_CP041372.2"/>
</dbReference>
<dbReference type="SUPFAM" id="SSF53474">
    <property type="entry name" value="alpha/beta-Hydrolases"/>
    <property type="match status" value="1"/>
</dbReference>
<dbReference type="PANTHER" id="PTHR43433">
    <property type="entry name" value="HYDROLASE, ALPHA/BETA FOLD FAMILY PROTEIN"/>
    <property type="match status" value="1"/>
</dbReference>
<organism evidence="2 3">
    <name type="scientific">Paenalkalicoccus suaedae</name>
    <dbReference type="NCBI Taxonomy" id="2592382"/>
    <lineage>
        <taxon>Bacteria</taxon>
        <taxon>Bacillati</taxon>
        <taxon>Bacillota</taxon>
        <taxon>Bacilli</taxon>
        <taxon>Bacillales</taxon>
        <taxon>Bacillaceae</taxon>
        <taxon>Paenalkalicoccus</taxon>
    </lineage>
</organism>
<dbReference type="GO" id="GO:0046503">
    <property type="term" value="P:glycerolipid catabolic process"/>
    <property type="evidence" value="ECO:0007669"/>
    <property type="project" value="TreeGrafter"/>
</dbReference>
<accession>A0A859FI69</accession>
<dbReference type="PROSITE" id="PS00560">
    <property type="entry name" value="CARBOXYPEPT_SER_HIS"/>
    <property type="match status" value="1"/>
</dbReference>
<keyword evidence="2" id="KW-0378">Hydrolase</keyword>
<dbReference type="KEGG" id="psua:FLK61_40030"/>
<dbReference type="InterPro" id="IPR000073">
    <property type="entry name" value="AB_hydrolase_1"/>
</dbReference>
<dbReference type="PRINTS" id="PR00111">
    <property type="entry name" value="ABHYDROLASE"/>
</dbReference>
<dbReference type="InterPro" id="IPR050471">
    <property type="entry name" value="AB_hydrolase"/>
</dbReference>
<keyword evidence="3" id="KW-1185">Reference proteome</keyword>